<dbReference type="SUPFAM" id="SSF55003">
    <property type="entry name" value="PAP/Archaeal CCA-adding enzyme, C-terminal domain"/>
    <property type="match status" value="1"/>
</dbReference>
<dbReference type="Proteomes" id="UP000794436">
    <property type="component" value="Unassembled WGS sequence"/>
</dbReference>
<feature type="domain" description="Poly(A) polymerase nucleotidyltransferase" evidence="17">
    <location>
        <begin position="12"/>
        <end position="205"/>
    </location>
</feature>
<dbReference type="Pfam" id="PF04926">
    <property type="entry name" value="PAP_RNA-bind"/>
    <property type="match status" value="2"/>
</dbReference>
<comment type="subcellular location">
    <subcellularLocation>
        <location evidence="2 11">Nucleus</location>
    </subcellularLocation>
</comment>
<dbReference type="PANTHER" id="PTHR10682:SF10">
    <property type="entry name" value="POLYNUCLEOTIDE ADENYLYLTRANSFERASE"/>
    <property type="match status" value="1"/>
</dbReference>
<feature type="binding site" evidence="13">
    <location>
        <position position="104"/>
    </location>
    <ligand>
        <name>Mg(2+)</name>
        <dbReference type="ChEBI" id="CHEBI:18420"/>
        <label>1</label>
        <note>catalytic</note>
    </ligand>
</feature>
<dbReference type="FunFam" id="1.10.1410.10:FF:000001">
    <property type="entry name" value="Putative poly(A) polymerase gamma"/>
    <property type="match status" value="1"/>
</dbReference>
<evidence type="ECO:0000256" key="6">
    <source>
        <dbReference type="ARBA" id="ARBA00022723"/>
    </source>
</evidence>
<dbReference type="AlphaFoldDB" id="A0A8K1CNK2"/>
<evidence type="ECO:0000256" key="8">
    <source>
        <dbReference type="ARBA" id="ARBA00022840"/>
    </source>
</evidence>
<evidence type="ECO:0000256" key="5">
    <source>
        <dbReference type="ARBA" id="ARBA00022679"/>
    </source>
</evidence>
<keyword evidence="9 13" id="KW-0460">Magnesium</keyword>
<evidence type="ECO:0000313" key="19">
    <source>
        <dbReference type="Proteomes" id="UP000794436"/>
    </source>
</evidence>
<dbReference type="Gene3D" id="1.10.1410.10">
    <property type="match status" value="1"/>
</dbReference>
<evidence type="ECO:0000256" key="13">
    <source>
        <dbReference type="PIRSR" id="PIRSR018425-2"/>
    </source>
</evidence>
<feature type="domain" description="Poly(A) polymerase RNA-binding" evidence="15">
    <location>
        <begin position="417"/>
        <end position="493"/>
    </location>
</feature>
<dbReference type="CDD" id="cd05402">
    <property type="entry name" value="NT_PAP_TUTase"/>
    <property type="match status" value="1"/>
</dbReference>
<feature type="binding site" evidence="12">
    <location>
        <begin position="104"/>
        <end position="106"/>
    </location>
    <ligand>
        <name>ATP</name>
        <dbReference type="ChEBI" id="CHEBI:30616"/>
    </ligand>
</feature>
<dbReference type="GO" id="GO:0003723">
    <property type="term" value="F:RNA binding"/>
    <property type="evidence" value="ECO:0007669"/>
    <property type="project" value="UniProtKB-UniRule"/>
</dbReference>
<reference evidence="18" key="1">
    <citation type="submission" date="2019-03" db="EMBL/GenBank/DDBJ databases">
        <title>Long read genome sequence of the mycoparasitic Pythium oligandrum ATCC 38472 isolated from sugarbeet rhizosphere.</title>
        <authorList>
            <person name="Gaulin E."/>
        </authorList>
    </citation>
    <scope>NUCLEOTIDE SEQUENCE</scope>
    <source>
        <strain evidence="18">ATCC 38472_TT</strain>
    </source>
</reference>
<keyword evidence="6 13" id="KW-0479">Metal-binding</keyword>
<dbReference type="GO" id="GO:0046872">
    <property type="term" value="F:metal ion binding"/>
    <property type="evidence" value="ECO:0007669"/>
    <property type="project" value="UniProtKB-KW"/>
</dbReference>
<dbReference type="PANTHER" id="PTHR10682">
    <property type="entry name" value="POLY A POLYMERASE"/>
    <property type="match status" value="1"/>
</dbReference>
<dbReference type="GO" id="GO:0005634">
    <property type="term" value="C:nucleus"/>
    <property type="evidence" value="ECO:0007669"/>
    <property type="project" value="UniProtKB-SubCell"/>
</dbReference>
<comment type="similarity">
    <text evidence="3 11">Belongs to the poly(A) polymerase family.</text>
</comment>
<evidence type="ECO:0000256" key="2">
    <source>
        <dbReference type="ARBA" id="ARBA00004123"/>
    </source>
</evidence>
<dbReference type="FunFam" id="3.30.460.10:FF:000092">
    <property type="entry name" value="Poly(A) polymerase, putative"/>
    <property type="match status" value="1"/>
</dbReference>
<feature type="binding site" evidence="12">
    <location>
        <begin position="237"/>
        <end position="238"/>
    </location>
    <ligand>
        <name>ATP</name>
        <dbReference type="ChEBI" id="CHEBI:30616"/>
    </ligand>
</feature>
<dbReference type="GO" id="GO:0031123">
    <property type="term" value="P:RNA 3'-end processing"/>
    <property type="evidence" value="ECO:0007669"/>
    <property type="project" value="InterPro"/>
</dbReference>
<dbReference type="OrthoDB" id="412748at2759"/>
<dbReference type="InterPro" id="IPR014492">
    <property type="entry name" value="PolyA_polymerase"/>
</dbReference>
<dbReference type="PIRSF" id="PIRSF018425">
    <property type="entry name" value="PolyA_polymerase"/>
    <property type="match status" value="1"/>
</dbReference>
<evidence type="ECO:0000256" key="11">
    <source>
        <dbReference type="PIRNR" id="PIRNR018425"/>
    </source>
</evidence>
<feature type="region of interest" description="Disordered" evidence="14">
    <location>
        <begin position="1"/>
        <end position="24"/>
    </location>
</feature>
<dbReference type="Gene3D" id="3.30.460.10">
    <property type="entry name" value="Beta Polymerase, domain 2"/>
    <property type="match status" value="1"/>
</dbReference>
<proteinExistence type="inferred from homology"/>
<dbReference type="Pfam" id="PF20750">
    <property type="entry name" value="PAP_NTPase"/>
    <property type="match status" value="1"/>
</dbReference>
<dbReference type="GO" id="GO:1990817">
    <property type="term" value="F:poly(A) RNA polymerase activity"/>
    <property type="evidence" value="ECO:0007669"/>
    <property type="project" value="UniProtKB-UniRule"/>
</dbReference>
<feature type="binding site" evidence="13">
    <location>
        <position position="158"/>
    </location>
    <ligand>
        <name>Mg(2+)</name>
        <dbReference type="ChEBI" id="CHEBI:18420"/>
        <label>2</label>
        <note>catalytic</note>
    </ligand>
</feature>
<evidence type="ECO:0000256" key="3">
    <source>
        <dbReference type="ARBA" id="ARBA00010912"/>
    </source>
</evidence>
<dbReference type="GO" id="GO:0005524">
    <property type="term" value="F:ATP binding"/>
    <property type="evidence" value="ECO:0007669"/>
    <property type="project" value="UniProtKB-UniRule"/>
</dbReference>
<comment type="cofactor">
    <cofactor evidence="1">
        <name>Mn(2+)</name>
        <dbReference type="ChEBI" id="CHEBI:29035"/>
    </cofactor>
</comment>
<evidence type="ECO:0000256" key="9">
    <source>
        <dbReference type="ARBA" id="ARBA00022842"/>
    </source>
</evidence>
<evidence type="ECO:0000259" key="17">
    <source>
        <dbReference type="Pfam" id="PF20750"/>
    </source>
</evidence>
<sequence length="536" mass="61062">MTGASRTARSLGITPPLSLDGPTDEERDLQVQLDQALKAYRLRETDVELKHRETVLAKLREVLQEYAVHEGCLKGMNEDAAMDKKVQLKTYGSYRLQVHSPEADIDTLCIAPKHCTRASFFQKVPILLEATPGVKQVLAVPDAYTPVINMKIDGIAVDLIFVSLPMESIPEDIDVLDDKHLRNLDESSVRSLNGVRVTERILQLVPRQDRFRSTLMAVKYWARLRGIYSNKLGFLGGVNWAILVARICQLYPNALPATLLAKFFRIYHLWAWPNPILLDVASNTPNMGFPVWNPMTNPRDRAHLMPIITPAYPAMNSSYSVTQATLQILKREFGKAASRSFEIETKKGKWGSLFAHPVFFQRWQHYLRVQITAKDVSDFSKWFGWVESRLRYLIQRLECVQHVRPHPFARFYDVCDEKGEVASTWFFVALSFHVPETTVASSPSPAFQLDLTTAIRDFASYVDQWDQRRGGMDLEIDHMQRQQIPEWVVQATEGGSADGKTTGKTRKVEQCYPDEDTPHSRSTTKRAKEGAKEVKR</sequence>
<dbReference type="GO" id="GO:0006397">
    <property type="term" value="P:mRNA processing"/>
    <property type="evidence" value="ECO:0007669"/>
    <property type="project" value="UniProtKB-KW"/>
</dbReference>
<name>A0A8K1CNK2_PYTOL</name>
<dbReference type="InterPro" id="IPR007012">
    <property type="entry name" value="PolA_pol_cen_dom"/>
</dbReference>
<gene>
    <name evidence="18" type="ORF">Poli38472_008324</name>
</gene>
<feature type="binding site" evidence="12">
    <location>
        <position position="228"/>
    </location>
    <ligand>
        <name>ATP</name>
        <dbReference type="ChEBI" id="CHEBI:30616"/>
    </ligand>
</feature>
<protein>
    <recommendedName>
        <fullName evidence="11">Poly(A) polymerase</fullName>
        <ecNumber evidence="11">2.7.7.19</ecNumber>
    </recommendedName>
</protein>
<dbReference type="EMBL" id="SPLM01000037">
    <property type="protein sequence ID" value="TMW65682.1"/>
    <property type="molecule type" value="Genomic_DNA"/>
</dbReference>
<feature type="binding site" evidence="12">
    <location>
        <position position="158"/>
    </location>
    <ligand>
        <name>ATP</name>
        <dbReference type="ChEBI" id="CHEBI:30616"/>
    </ligand>
</feature>
<feature type="binding site" evidence="12">
    <location>
        <position position="219"/>
    </location>
    <ligand>
        <name>ATP</name>
        <dbReference type="ChEBI" id="CHEBI:30616"/>
    </ligand>
</feature>
<feature type="binding site" evidence="13">
    <location>
        <position position="106"/>
    </location>
    <ligand>
        <name>Mg(2+)</name>
        <dbReference type="ChEBI" id="CHEBI:18420"/>
        <label>1</label>
        <note>catalytic</note>
    </ligand>
</feature>
<evidence type="ECO:0000256" key="1">
    <source>
        <dbReference type="ARBA" id="ARBA00001936"/>
    </source>
</evidence>
<feature type="binding site" evidence="13">
    <location>
        <position position="106"/>
    </location>
    <ligand>
        <name>Mg(2+)</name>
        <dbReference type="ChEBI" id="CHEBI:18420"/>
        <label>2</label>
        <note>catalytic</note>
    </ligand>
</feature>
<feature type="domain" description="Poly(A) polymerase RNA-binding" evidence="15">
    <location>
        <begin position="359"/>
        <end position="412"/>
    </location>
</feature>
<organism evidence="18 19">
    <name type="scientific">Pythium oligandrum</name>
    <name type="common">Mycoparasitic fungus</name>
    <dbReference type="NCBI Taxonomy" id="41045"/>
    <lineage>
        <taxon>Eukaryota</taxon>
        <taxon>Sar</taxon>
        <taxon>Stramenopiles</taxon>
        <taxon>Oomycota</taxon>
        <taxon>Peronosporomycetes</taxon>
        <taxon>Pythiales</taxon>
        <taxon>Pythiaceae</taxon>
        <taxon>Pythium</taxon>
    </lineage>
</organism>
<dbReference type="Gene3D" id="3.30.70.590">
    <property type="entry name" value="Poly(A) polymerase predicted RNA binding domain"/>
    <property type="match status" value="1"/>
</dbReference>
<dbReference type="Pfam" id="PF04928">
    <property type="entry name" value="PAP_central"/>
    <property type="match status" value="1"/>
</dbReference>
<comment type="catalytic activity">
    <reaction evidence="11">
        <text>RNA(n) + ATP = RNA(n)-3'-adenine ribonucleotide + diphosphate</text>
        <dbReference type="Rhea" id="RHEA:11332"/>
        <dbReference type="Rhea" id="RHEA-COMP:14527"/>
        <dbReference type="Rhea" id="RHEA-COMP:17347"/>
        <dbReference type="ChEBI" id="CHEBI:30616"/>
        <dbReference type="ChEBI" id="CHEBI:33019"/>
        <dbReference type="ChEBI" id="CHEBI:140395"/>
        <dbReference type="ChEBI" id="CHEBI:173115"/>
        <dbReference type="EC" id="2.7.7.19"/>
    </reaction>
</comment>
<dbReference type="InterPro" id="IPR007010">
    <property type="entry name" value="PolA_pol_RNA-bd_dom"/>
</dbReference>
<evidence type="ECO:0000313" key="18">
    <source>
        <dbReference type="EMBL" id="TMW65682.1"/>
    </source>
</evidence>
<dbReference type="SUPFAM" id="SSF81301">
    <property type="entry name" value="Nucleotidyltransferase"/>
    <property type="match status" value="1"/>
</dbReference>
<evidence type="ECO:0000259" key="15">
    <source>
        <dbReference type="Pfam" id="PF04926"/>
    </source>
</evidence>
<evidence type="ECO:0000256" key="12">
    <source>
        <dbReference type="PIRSR" id="PIRSR018425-1"/>
    </source>
</evidence>
<dbReference type="InterPro" id="IPR011068">
    <property type="entry name" value="NuclTrfase_I-like_C"/>
</dbReference>
<feature type="region of interest" description="Disordered" evidence="14">
    <location>
        <begin position="492"/>
        <end position="536"/>
    </location>
</feature>
<dbReference type="InterPro" id="IPR043519">
    <property type="entry name" value="NT_sf"/>
</dbReference>
<feature type="compositionally biased region" description="Basic and acidic residues" evidence="14">
    <location>
        <begin position="526"/>
        <end position="536"/>
    </location>
</feature>
<dbReference type="EC" id="2.7.7.19" evidence="11"/>
<evidence type="ECO:0000256" key="10">
    <source>
        <dbReference type="ARBA" id="ARBA00023242"/>
    </source>
</evidence>
<keyword evidence="4 11" id="KW-0507">mRNA processing</keyword>
<accession>A0A8K1CNK2</accession>
<evidence type="ECO:0000256" key="14">
    <source>
        <dbReference type="SAM" id="MobiDB-lite"/>
    </source>
</evidence>
<evidence type="ECO:0000259" key="16">
    <source>
        <dbReference type="Pfam" id="PF04928"/>
    </source>
</evidence>
<evidence type="ECO:0000256" key="4">
    <source>
        <dbReference type="ARBA" id="ARBA00022664"/>
    </source>
</evidence>
<feature type="binding site" evidence="13">
    <location>
        <position position="104"/>
    </location>
    <ligand>
        <name>Mg(2+)</name>
        <dbReference type="ChEBI" id="CHEBI:18420"/>
        <label>2</label>
        <note>catalytic</note>
    </ligand>
</feature>
<dbReference type="SUPFAM" id="SSF81631">
    <property type="entry name" value="PAP/OAS1 substrate-binding domain"/>
    <property type="match status" value="1"/>
</dbReference>
<keyword evidence="8 11" id="KW-0067">ATP-binding</keyword>
<comment type="function">
    <text evidence="11">Polymerase that creates the 3'-poly(A) tail of mRNA's.</text>
</comment>
<evidence type="ECO:0000256" key="7">
    <source>
        <dbReference type="ARBA" id="ARBA00022741"/>
    </source>
</evidence>
<feature type="domain" description="Poly(A) polymerase central" evidence="16">
    <location>
        <begin position="211"/>
        <end position="355"/>
    </location>
</feature>
<keyword evidence="5 11" id="KW-0808">Transferase</keyword>
<keyword evidence="7 11" id="KW-0547">Nucleotide-binding</keyword>
<comment type="caution">
    <text evidence="18">The sequence shown here is derived from an EMBL/GenBank/DDBJ whole genome shotgun (WGS) entry which is preliminary data.</text>
</comment>
<keyword evidence="19" id="KW-1185">Reference proteome</keyword>
<keyword evidence="10 11" id="KW-0539">Nucleus</keyword>
<comment type="cofactor">
    <cofactor evidence="13">
        <name>Mg(2+)</name>
        <dbReference type="ChEBI" id="CHEBI:18420"/>
    </cofactor>
    <text evidence="13">Binds 2 magnesium ions. Also active with manganese.</text>
</comment>
<dbReference type="InterPro" id="IPR048840">
    <property type="entry name" value="PolA_pol_NTPase"/>
</dbReference>